<dbReference type="OrthoDB" id="4397445at2"/>
<keyword evidence="1" id="KW-0812">Transmembrane</keyword>
<dbReference type="RefSeq" id="WP_155038834.1">
    <property type="nucleotide sequence ID" value="NZ_JBHGCD010000002.1"/>
</dbReference>
<dbReference type="Pfam" id="PF15420">
    <property type="entry name" value="Abhydrolase_9_N"/>
    <property type="match status" value="1"/>
</dbReference>
<evidence type="ECO:0000259" key="2">
    <source>
        <dbReference type="Pfam" id="PF10081"/>
    </source>
</evidence>
<dbReference type="AlphaFoldDB" id="A0A844HGL9"/>
<keyword evidence="1" id="KW-1133">Transmembrane helix</keyword>
<keyword evidence="5" id="KW-1185">Reference proteome</keyword>
<protein>
    <recommendedName>
        <fullName evidence="6">Alpha/beta-hydrolase family protein</fullName>
    </recommendedName>
</protein>
<name>A0A844HGL9_9RHOB</name>
<feature type="domain" description="Alpha/beta-hydrolase catalytic" evidence="2">
    <location>
        <begin position="242"/>
        <end position="530"/>
    </location>
</feature>
<proteinExistence type="predicted"/>
<feature type="domain" description="Alpha/beta-hydrolase N-terminal" evidence="3">
    <location>
        <begin position="18"/>
        <end position="225"/>
    </location>
</feature>
<reference evidence="4 5" key="1">
    <citation type="submission" date="2019-11" db="EMBL/GenBank/DDBJ databases">
        <authorList>
            <person name="Dong K."/>
        </authorList>
    </citation>
    <scope>NUCLEOTIDE SEQUENCE [LARGE SCALE GENOMIC DNA]</scope>
    <source>
        <strain evidence="4 5">NBRC 112902</strain>
    </source>
</reference>
<evidence type="ECO:0000259" key="3">
    <source>
        <dbReference type="Pfam" id="PF15420"/>
    </source>
</evidence>
<feature type="transmembrane region" description="Helical" evidence="1">
    <location>
        <begin position="27"/>
        <end position="52"/>
    </location>
</feature>
<dbReference type="PIRSF" id="PIRSF007542">
    <property type="entry name" value="UCP007542"/>
    <property type="match status" value="1"/>
</dbReference>
<sequence length="545" mass="59959">MFSILPLLAGLLMAAASLTPSLIPRDWILQGVLAGTSMAAGYLVLVFMLALWRALQIPLLPRRWATICHVVLAIPVLALLVRCVALTDDWQNSIRSRMEMPPLEAANTTKMILLAAAVFLILYLLGRGMQGLFNLLRNRLARYIPSASANVLGLLLAAVIVLLITRDGVVNWAFRIADQSYAAAQHITDPNTPAPTEDWRAGGPASKVDWGLMGKPGRDFVLSGPRAAAISGFVGRPALEPLRIYVGLAQDKSPEVRAQIALDEMIRLGAFERKVLIVASPTGTGWMDPASYDALEYMHAGDVATVAVQYSYLQSPMALIFETRSGLDQATATMRLIYEHWRHMPDNARPRLYMHGISLGAWSSMYSFSPFQMMNEPIQGALWVGPPFPSELWRQTNNARRPGSPFILPEIDDGEVIRYASQFAPPDRSGKPWGRLRILYLQHASDAIVFYNATSLWRAPEWMYEPPAPDVSPFLNFTPIVTQLQLAVDMAVSTSTPPGFGHTYDAEEYIDGWVSVTAPEGWTPADTARLKAKCGKDGLLGCKNG</sequence>
<dbReference type="InterPro" id="IPR027788">
    <property type="entry name" value="Alpha/beta-hydrolase_N_dom"/>
</dbReference>
<dbReference type="EMBL" id="WMIG01000002">
    <property type="protein sequence ID" value="MTH58896.1"/>
    <property type="molecule type" value="Genomic_DNA"/>
</dbReference>
<feature type="transmembrane region" description="Helical" evidence="1">
    <location>
        <begin position="64"/>
        <end position="87"/>
    </location>
</feature>
<accession>A0A844HGL9</accession>
<evidence type="ECO:0000256" key="1">
    <source>
        <dbReference type="SAM" id="Phobius"/>
    </source>
</evidence>
<dbReference type="InterPro" id="IPR012037">
    <property type="entry name" value="Alpha/beta-hydrolase_fam"/>
</dbReference>
<evidence type="ECO:0008006" key="6">
    <source>
        <dbReference type="Google" id="ProtNLM"/>
    </source>
</evidence>
<feature type="transmembrane region" description="Helical" evidence="1">
    <location>
        <begin position="107"/>
        <end position="126"/>
    </location>
</feature>
<evidence type="ECO:0000313" key="5">
    <source>
        <dbReference type="Proteomes" id="UP000449846"/>
    </source>
</evidence>
<keyword evidence="1" id="KW-0472">Membrane</keyword>
<evidence type="ECO:0000313" key="4">
    <source>
        <dbReference type="EMBL" id="MTH58896.1"/>
    </source>
</evidence>
<comment type="caution">
    <text evidence="4">The sequence shown here is derived from an EMBL/GenBank/DDBJ whole genome shotgun (WGS) entry which is preliminary data.</text>
</comment>
<dbReference type="Pfam" id="PF10081">
    <property type="entry name" value="Abhydrolase_9"/>
    <property type="match status" value="1"/>
</dbReference>
<feature type="transmembrane region" description="Helical" evidence="1">
    <location>
        <begin position="147"/>
        <end position="165"/>
    </location>
</feature>
<organism evidence="4 5">
    <name type="scientific">Paracoccus litorisediminis</name>
    <dbReference type="NCBI Taxonomy" id="2006130"/>
    <lineage>
        <taxon>Bacteria</taxon>
        <taxon>Pseudomonadati</taxon>
        <taxon>Pseudomonadota</taxon>
        <taxon>Alphaproteobacteria</taxon>
        <taxon>Rhodobacterales</taxon>
        <taxon>Paracoccaceae</taxon>
        <taxon>Paracoccus</taxon>
    </lineage>
</organism>
<dbReference type="InterPro" id="IPR027787">
    <property type="entry name" value="Alpha/beta-hydrolase_catalytic"/>
</dbReference>
<dbReference type="Proteomes" id="UP000449846">
    <property type="component" value="Unassembled WGS sequence"/>
</dbReference>
<gene>
    <name evidence="4" type="ORF">GL300_06680</name>
</gene>